<proteinExistence type="predicted"/>
<protein>
    <submittedName>
        <fullName evidence="2">Uncharacterized protein</fullName>
    </submittedName>
</protein>
<accession>A0A7J7CKR4</accession>
<feature type="compositionally biased region" description="Basic and acidic residues" evidence="1">
    <location>
        <begin position="47"/>
        <end position="65"/>
    </location>
</feature>
<feature type="region of interest" description="Disordered" evidence="1">
    <location>
        <begin position="1"/>
        <end position="65"/>
    </location>
</feature>
<name>A0A7J7CKR4_TRIWF</name>
<evidence type="ECO:0000256" key="1">
    <source>
        <dbReference type="SAM" id="MobiDB-lite"/>
    </source>
</evidence>
<organism evidence="2 3">
    <name type="scientific">Tripterygium wilfordii</name>
    <name type="common">Thunder God vine</name>
    <dbReference type="NCBI Taxonomy" id="458696"/>
    <lineage>
        <taxon>Eukaryota</taxon>
        <taxon>Viridiplantae</taxon>
        <taxon>Streptophyta</taxon>
        <taxon>Embryophyta</taxon>
        <taxon>Tracheophyta</taxon>
        <taxon>Spermatophyta</taxon>
        <taxon>Magnoliopsida</taxon>
        <taxon>eudicotyledons</taxon>
        <taxon>Gunneridae</taxon>
        <taxon>Pentapetalae</taxon>
        <taxon>rosids</taxon>
        <taxon>fabids</taxon>
        <taxon>Celastrales</taxon>
        <taxon>Celastraceae</taxon>
        <taxon>Tripterygium</taxon>
    </lineage>
</organism>
<dbReference type="EMBL" id="JAAARO010000015">
    <property type="protein sequence ID" value="KAF5734629.1"/>
    <property type="molecule type" value="Genomic_DNA"/>
</dbReference>
<dbReference type="Proteomes" id="UP000593562">
    <property type="component" value="Unassembled WGS sequence"/>
</dbReference>
<evidence type="ECO:0000313" key="3">
    <source>
        <dbReference type="Proteomes" id="UP000593562"/>
    </source>
</evidence>
<gene>
    <name evidence="2" type="ORF">HS088_TW15G00121</name>
</gene>
<dbReference type="InParanoid" id="A0A7J7CKR4"/>
<feature type="compositionally biased region" description="Polar residues" evidence="1">
    <location>
        <begin position="1"/>
        <end position="35"/>
    </location>
</feature>
<reference evidence="2 3" key="1">
    <citation type="journal article" date="2020" name="Nat. Commun.">
        <title>Genome of Tripterygium wilfordii and identification of cytochrome P450 involved in triptolide biosynthesis.</title>
        <authorList>
            <person name="Tu L."/>
            <person name="Su P."/>
            <person name="Zhang Z."/>
            <person name="Gao L."/>
            <person name="Wang J."/>
            <person name="Hu T."/>
            <person name="Zhou J."/>
            <person name="Zhang Y."/>
            <person name="Zhao Y."/>
            <person name="Liu Y."/>
            <person name="Song Y."/>
            <person name="Tong Y."/>
            <person name="Lu Y."/>
            <person name="Yang J."/>
            <person name="Xu C."/>
            <person name="Jia M."/>
            <person name="Peters R.J."/>
            <person name="Huang L."/>
            <person name="Gao W."/>
        </authorList>
    </citation>
    <scope>NUCLEOTIDE SEQUENCE [LARGE SCALE GENOMIC DNA]</scope>
    <source>
        <strain evidence="3">cv. XIE 37</strain>
        <tissue evidence="2">Leaf</tissue>
    </source>
</reference>
<sequence>MSNINDQDQTHNINDQKQTDEGSNNGTSAPATPNINYVAPPPGYYSKGKDTRDIKSKGDGFWRGL</sequence>
<dbReference type="AlphaFoldDB" id="A0A7J7CKR4"/>
<comment type="caution">
    <text evidence="2">The sequence shown here is derived from an EMBL/GenBank/DDBJ whole genome shotgun (WGS) entry which is preliminary data.</text>
</comment>
<evidence type="ECO:0000313" key="2">
    <source>
        <dbReference type="EMBL" id="KAF5734629.1"/>
    </source>
</evidence>
<keyword evidence="3" id="KW-1185">Reference proteome</keyword>